<evidence type="ECO:0000313" key="5">
    <source>
        <dbReference type="Proteomes" id="UP000602532"/>
    </source>
</evidence>
<evidence type="ECO:0000256" key="2">
    <source>
        <dbReference type="ARBA" id="ARBA00023315"/>
    </source>
</evidence>
<keyword evidence="1" id="KW-0808">Transferase</keyword>
<dbReference type="Gene3D" id="3.40.630.30">
    <property type="match status" value="1"/>
</dbReference>
<dbReference type="InterPro" id="IPR050832">
    <property type="entry name" value="Bact_Acetyltransf"/>
</dbReference>
<evidence type="ECO:0000256" key="1">
    <source>
        <dbReference type="ARBA" id="ARBA00022679"/>
    </source>
</evidence>
<proteinExistence type="predicted"/>
<dbReference type="InterPro" id="IPR016181">
    <property type="entry name" value="Acyl_CoA_acyltransferase"/>
</dbReference>
<dbReference type="Pfam" id="PF00583">
    <property type="entry name" value="Acetyltransf_1"/>
    <property type="match status" value="1"/>
</dbReference>
<dbReference type="EMBL" id="JACSPM010000002">
    <property type="protein sequence ID" value="MBD8023544.1"/>
    <property type="molecule type" value="Genomic_DNA"/>
</dbReference>
<feature type="domain" description="N-acetyltransferase" evidence="3">
    <location>
        <begin position="3"/>
        <end position="174"/>
    </location>
</feature>
<dbReference type="PANTHER" id="PTHR43877">
    <property type="entry name" value="AMINOALKYLPHOSPHONATE N-ACETYLTRANSFERASE-RELATED-RELATED"/>
    <property type="match status" value="1"/>
</dbReference>
<dbReference type="SUPFAM" id="SSF55729">
    <property type="entry name" value="Acyl-CoA N-acyltransferases (Nat)"/>
    <property type="match status" value="1"/>
</dbReference>
<protein>
    <submittedName>
        <fullName evidence="4">GNAT family N-acetyltransferase</fullName>
    </submittedName>
</protein>
<sequence>MTLTVRIATRDDAASITRVRIDTWRAAYAGLMAQEILDAMDAERETERRLARWDEMHGELQACDLLAELDGVAAGWASIGPSIDSDRPRDGQVYAIYARPEHWSRGIGHALLVTAEQRLRSSGFRKAHLWVLDGNARAAAFYERHGWREDGATMTDERRIAGTGHTLLERRRIRDLREPLPT</sequence>
<comment type="caution">
    <text evidence="4">The sequence shown here is derived from an EMBL/GenBank/DDBJ whole genome shotgun (WGS) entry which is preliminary data.</text>
</comment>
<evidence type="ECO:0000313" key="4">
    <source>
        <dbReference type="EMBL" id="MBD8023544.1"/>
    </source>
</evidence>
<dbReference type="RefSeq" id="WP_191765879.1">
    <property type="nucleotide sequence ID" value="NZ_JACSPM010000002.1"/>
</dbReference>
<organism evidence="4 5">
    <name type="scientific">Microbacterium gallinarum</name>
    <dbReference type="NCBI Taxonomy" id="2762209"/>
    <lineage>
        <taxon>Bacteria</taxon>
        <taxon>Bacillati</taxon>
        <taxon>Actinomycetota</taxon>
        <taxon>Actinomycetes</taxon>
        <taxon>Micrococcales</taxon>
        <taxon>Microbacteriaceae</taxon>
        <taxon>Microbacterium</taxon>
    </lineage>
</organism>
<keyword evidence="5" id="KW-1185">Reference proteome</keyword>
<dbReference type="InterPro" id="IPR000182">
    <property type="entry name" value="GNAT_dom"/>
</dbReference>
<dbReference type="PANTHER" id="PTHR43877:SF1">
    <property type="entry name" value="ACETYLTRANSFERASE"/>
    <property type="match status" value="1"/>
</dbReference>
<accession>A0ABR8X2S0</accession>
<keyword evidence="2" id="KW-0012">Acyltransferase</keyword>
<reference evidence="4 5" key="1">
    <citation type="submission" date="2020-08" db="EMBL/GenBank/DDBJ databases">
        <title>A Genomic Blueprint of the Chicken Gut Microbiome.</title>
        <authorList>
            <person name="Gilroy R."/>
            <person name="Ravi A."/>
            <person name="Getino M."/>
            <person name="Pursley I."/>
            <person name="Horton D.L."/>
            <person name="Alikhan N.-F."/>
            <person name="Baker D."/>
            <person name="Gharbi K."/>
            <person name="Hall N."/>
            <person name="Watson M."/>
            <person name="Adriaenssens E.M."/>
            <person name="Foster-Nyarko E."/>
            <person name="Jarju S."/>
            <person name="Secka A."/>
            <person name="Antonio M."/>
            <person name="Oren A."/>
            <person name="Chaudhuri R."/>
            <person name="La Ragione R.M."/>
            <person name="Hildebrand F."/>
            <person name="Pallen M.J."/>
        </authorList>
    </citation>
    <scope>NUCLEOTIDE SEQUENCE [LARGE SCALE GENOMIC DNA]</scope>
    <source>
        <strain evidence="4 5">Sa1CUA4</strain>
    </source>
</reference>
<dbReference type="CDD" id="cd04301">
    <property type="entry name" value="NAT_SF"/>
    <property type="match status" value="1"/>
</dbReference>
<evidence type="ECO:0000259" key="3">
    <source>
        <dbReference type="PROSITE" id="PS51186"/>
    </source>
</evidence>
<dbReference type="PROSITE" id="PS51186">
    <property type="entry name" value="GNAT"/>
    <property type="match status" value="1"/>
</dbReference>
<gene>
    <name evidence="4" type="ORF">H9622_08080</name>
</gene>
<dbReference type="Proteomes" id="UP000602532">
    <property type="component" value="Unassembled WGS sequence"/>
</dbReference>
<name>A0ABR8X2S0_9MICO</name>